<dbReference type="RefSeq" id="WP_222509738.1">
    <property type="nucleotide sequence ID" value="NZ_JAHVJA010000013.1"/>
</dbReference>
<proteinExistence type="inferred from homology"/>
<name>A0ABS7NKR5_9RHOB</name>
<evidence type="ECO:0000256" key="4">
    <source>
        <dbReference type="ARBA" id="ARBA00022603"/>
    </source>
</evidence>
<comment type="caution">
    <text evidence="10">The sequence shown here is derived from an EMBL/GenBank/DDBJ whole genome shotgun (WGS) entry which is preliminary data.</text>
</comment>
<dbReference type="SUPFAM" id="SSF53335">
    <property type="entry name" value="S-adenosyl-L-methionine-dependent methyltransferases"/>
    <property type="match status" value="1"/>
</dbReference>
<evidence type="ECO:0000256" key="5">
    <source>
        <dbReference type="ARBA" id="ARBA00022679"/>
    </source>
</evidence>
<keyword evidence="4 8" id="KW-0489">Methyltransferase</keyword>
<dbReference type="GO" id="GO:0102130">
    <property type="term" value="F:malonyl-CoA methyltransferase activity"/>
    <property type="evidence" value="ECO:0007669"/>
    <property type="project" value="UniProtKB-EC"/>
</dbReference>
<dbReference type="NCBIfam" id="TIGR02072">
    <property type="entry name" value="BioC"/>
    <property type="match status" value="1"/>
</dbReference>
<dbReference type="GO" id="GO:0032259">
    <property type="term" value="P:methylation"/>
    <property type="evidence" value="ECO:0007669"/>
    <property type="project" value="UniProtKB-KW"/>
</dbReference>
<dbReference type="PANTHER" id="PTHR13090:SF1">
    <property type="entry name" value="ARGININE-HYDROXYLASE NDUFAF5, MITOCHONDRIAL"/>
    <property type="match status" value="1"/>
</dbReference>
<evidence type="ECO:0000313" key="10">
    <source>
        <dbReference type="EMBL" id="MBY6141780.1"/>
    </source>
</evidence>
<comment type="function">
    <text evidence="8">Converts the free carboxyl group of a malonyl-thioester to its methyl ester by transfer of a methyl group from S-adenosyl-L-methionine (SAM). It allows to synthesize pimeloyl-ACP via the fatty acid synthetic pathway.</text>
</comment>
<evidence type="ECO:0000256" key="6">
    <source>
        <dbReference type="ARBA" id="ARBA00022691"/>
    </source>
</evidence>
<dbReference type="InterPro" id="IPR013216">
    <property type="entry name" value="Methyltransf_11"/>
</dbReference>
<comment type="pathway">
    <text evidence="2 8">Cofactor biosynthesis; biotin biosynthesis.</text>
</comment>
<protein>
    <recommendedName>
        <fullName evidence="3 8">Malonyl-[acyl-carrier protein] O-methyltransferase</fullName>
        <shortName evidence="8">Malonyl-ACP O-methyltransferase</shortName>
        <ecNumber evidence="3 8">2.1.1.197</ecNumber>
    </recommendedName>
    <alternativeName>
        <fullName evidence="8">Biotin synthesis protein BioC</fullName>
    </alternativeName>
</protein>
<keyword evidence="7 8" id="KW-0093">Biotin biosynthesis</keyword>
<evidence type="ECO:0000256" key="3">
    <source>
        <dbReference type="ARBA" id="ARBA00012327"/>
    </source>
</evidence>
<keyword evidence="6 8" id="KW-0949">S-adenosyl-L-methionine</keyword>
<dbReference type="CDD" id="cd02440">
    <property type="entry name" value="AdoMet_MTases"/>
    <property type="match status" value="1"/>
</dbReference>
<evidence type="ECO:0000256" key="7">
    <source>
        <dbReference type="ARBA" id="ARBA00022756"/>
    </source>
</evidence>
<dbReference type="InterPro" id="IPR011814">
    <property type="entry name" value="BioC"/>
</dbReference>
<dbReference type="InterPro" id="IPR029063">
    <property type="entry name" value="SAM-dependent_MTases_sf"/>
</dbReference>
<sequence length="263" mass="28841">MKDIQPPHLDQARVRKSFCRGLGSYHGAASVQADIASRLAEMLQAEGAPRRFTSVLEFGCGTGHLTRQLLQRFEAGSLVLNDLVPEAAQVLKALEGIAPEQARFAGGPIENLPLPQDLDLIASASTVQWIPDLQALFCRLADRLKPGGWLALSGFGRGQFHELAALGSAAAAPSYLDADEWMAVLPKDTEILQVAQRPVKLEFGTALELLKHLRQTGVNGHAQQSWSRRRLQEFENAYRERFGRNGKLPLTYDPVLIVARKSG</sequence>
<dbReference type="Gene3D" id="3.40.50.150">
    <property type="entry name" value="Vaccinia Virus protein VP39"/>
    <property type="match status" value="1"/>
</dbReference>
<dbReference type="EMBL" id="JAHVJA010000013">
    <property type="protein sequence ID" value="MBY6141780.1"/>
    <property type="molecule type" value="Genomic_DNA"/>
</dbReference>
<keyword evidence="5 8" id="KW-0808">Transferase</keyword>
<dbReference type="HAMAP" id="MF_00835">
    <property type="entry name" value="BioC"/>
    <property type="match status" value="1"/>
</dbReference>
<dbReference type="EC" id="2.1.1.197" evidence="3 8"/>
<evidence type="ECO:0000313" key="11">
    <source>
        <dbReference type="Proteomes" id="UP000766629"/>
    </source>
</evidence>
<evidence type="ECO:0000256" key="2">
    <source>
        <dbReference type="ARBA" id="ARBA00004746"/>
    </source>
</evidence>
<reference evidence="10 11" key="1">
    <citation type="submission" date="2021-06" db="EMBL/GenBank/DDBJ databases">
        <title>50 bacteria genomes isolated from Dapeng, Shenzhen, China.</title>
        <authorList>
            <person name="Zheng W."/>
            <person name="Yu S."/>
            <person name="Huang Y."/>
        </authorList>
    </citation>
    <scope>NUCLEOTIDE SEQUENCE [LARGE SCALE GENOMIC DNA]</scope>
    <source>
        <strain evidence="10 11">DP1N14-2</strain>
    </source>
</reference>
<evidence type="ECO:0000256" key="8">
    <source>
        <dbReference type="HAMAP-Rule" id="MF_00835"/>
    </source>
</evidence>
<comment type="catalytic activity">
    <reaction evidence="1 8">
        <text>malonyl-[ACP] + S-adenosyl-L-methionine = malonyl-[ACP] methyl ester + S-adenosyl-L-homocysteine</text>
        <dbReference type="Rhea" id="RHEA:17105"/>
        <dbReference type="Rhea" id="RHEA-COMP:9623"/>
        <dbReference type="Rhea" id="RHEA-COMP:9954"/>
        <dbReference type="ChEBI" id="CHEBI:57856"/>
        <dbReference type="ChEBI" id="CHEBI:59789"/>
        <dbReference type="ChEBI" id="CHEBI:78449"/>
        <dbReference type="ChEBI" id="CHEBI:78845"/>
        <dbReference type="EC" id="2.1.1.197"/>
    </reaction>
</comment>
<accession>A0ABS7NKR5</accession>
<dbReference type="PANTHER" id="PTHR13090">
    <property type="entry name" value="ARGININE-HYDROXYLASE NDUFAF5, MITOCHONDRIAL"/>
    <property type="match status" value="1"/>
</dbReference>
<feature type="domain" description="Methyltransferase type 11" evidence="9">
    <location>
        <begin position="56"/>
        <end position="151"/>
    </location>
</feature>
<dbReference type="InterPro" id="IPR050602">
    <property type="entry name" value="Malonyl-ACP_OMT"/>
</dbReference>
<comment type="similarity">
    <text evidence="8">Belongs to the methyltransferase superfamily.</text>
</comment>
<gene>
    <name evidence="8 10" type="primary">bioC</name>
    <name evidence="10" type="ORF">KUV26_20260</name>
</gene>
<dbReference type="Pfam" id="PF08241">
    <property type="entry name" value="Methyltransf_11"/>
    <property type="match status" value="1"/>
</dbReference>
<organism evidence="10 11">
    <name type="scientific">Leisingera daeponensis</name>
    <dbReference type="NCBI Taxonomy" id="405746"/>
    <lineage>
        <taxon>Bacteria</taxon>
        <taxon>Pseudomonadati</taxon>
        <taxon>Pseudomonadota</taxon>
        <taxon>Alphaproteobacteria</taxon>
        <taxon>Rhodobacterales</taxon>
        <taxon>Roseobacteraceae</taxon>
        <taxon>Leisingera</taxon>
    </lineage>
</organism>
<keyword evidence="11" id="KW-1185">Reference proteome</keyword>
<dbReference type="Proteomes" id="UP000766629">
    <property type="component" value="Unassembled WGS sequence"/>
</dbReference>
<evidence type="ECO:0000259" key="9">
    <source>
        <dbReference type="Pfam" id="PF08241"/>
    </source>
</evidence>
<evidence type="ECO:0000256" key="1">
    <source>
        <dbReference type="ARBA" id="ARBA00000852"/>
    </source>
</evidence>